<gene>
    <name evidence="3" type="ORF">HMPREF9004_1348</name>
</gene>
<feature type="compositionally biased region" description="Low complexity" evidence="1">
    <location>
        <begin position="8"/>
        <end position="22"/>
    </location>
</feature>
<protein>
    <submittedName>
        <fullName evidence="3">Uncharacterized protein</fullName>
    </submittedName>
</protein>
<feature type="transmembrane region" description="Helical" evidence="2">
    <location>
        <begin position="35"/>
        <end position="56"/>
    </location>
</feature>
<proteinExistence type="predicted"/>
<evidence type="ECO:0000256" key="2">
    <source>
        <dbReference type="SAM" id="Phobius"/>
    </source>
</evidence>
<sequence>MSDKPEVSRPSSSGSAPAPGGVVDDRPRALGLGRLVMAAFWGIGIWTSSVAVVDLLDHREASWWPHLCALLAGIIYLLAAIALTHNGRRMRILGWACIGTTIMVPILVSISGIGRAYPNGPRTLWAAFGSDFFYLPLLVSVIGAAWMWYSNPRRIVEIAEQVERPTRSRKENRESAE</sequence>
<comment type="caution">
    <text evidence="3">The sequence shown here is derived from an EMBL/GenBank/DDBJ whole genome shotgun (WGS) entry which is preliminary data.</text>
</comment>
<dbReference type="AlphaFoldDB" id="N6X348"/>
<keyword evidence="2" id="KW-0812">Transmembrane</keyword>
<name>N6X348_9ACTO</name>
<dbReference type="Proteomes" id="UP000013015">
    <property type="component" value="Unassembled WGS sequence"/>
</dbReference>
<accession>N6X348</accession>
<keyword evidence="2" id="KW-1133">Transmembrane helix</keyword>
<dbReference type="OrthoDB" id="25997at2"/>
<feature type="transmembrane region" description="Helical" evidence="2">
    <location>
        <begin position="132"/>
        <end position="149"/>
    </location>
</feature>
<dbReference type="HOGENOM" id="CLU_122776_2_0_11"/>
<feature type="region of interest" description="Disordered" evidence="1">
    <location>
        <begin position="1"/>
        <end position="22"/>
    </location>
</feature>
<dbReference type="PATRIC" id="fig|888050.3.peg.1286"/>
<reference evidence="3 4" key="1">
    <citation type="submission" date="2013-03" db="EMBL/GenBank/DDBJ databases">
        <title>Reference genome for the Human Microbiome Project.</title>
        <authorList>
            <person name="Aqrawi P."/>
            <person name="Ayvaz T."/>
            <person name="Bess C."/>
            <person name="Blankenburg K."/>
            <person name="Coyle M."/>
            <person name="Deng J."/>
            <person name="Forbes L."/>
            <person name="Fowler G."/>
            <person name="Francisco L."/>
            <person name="Fu Q."/>
            <person name="Gibbs R."/>
            <person name="Gross S."/>
            <person name="Gubbala S."/>
            <person name="Hale W."/>
            <person name="Hemphill L."/>
            <person name="Highlander S."/>
            <person name="Hirani K."/>
            <person name="Jackson L."/>
            <person name="Jakkamsetti A."/>
            <person name="Javaid M."/>
            <person name="Jayaseelan J.C."/>
            <person name="Jiang H."/>
            <person name="Joshi V."/>
            <person name="Korchina V."/>
            <person name="Kovar C."/>
            <person name="Lara F."/>
            <person name="Lee S."/>
            <person name="Liu Y."/>
            <person name="Mata R."/>
            <person name="Mathew T."/>
            <person name="Munidasa M."/>
            <person name="Muzny D."/>
            <person name="Nazareth L."/>
            <person name="Ngo R."/>
            <person name="Nguyen L."/>
            <person name="Nguyen N."/>
            <person name="Okwuonu G."/>
            <person name="Ongeri F."/>
            <person name="Palculict T."/>
            <person name="Patil S."/>
            <person name="Petrosino J."/>
            <person name="Pham C."/>
            <person name="Pham P."/>
            <person name="Pu L.-L."/>
            <person name="Qin X."/>
            <person name="Qu J."/>
            <person name="Reid J."/>
            <person name="Ross M."/>
            <person name="Ruth R."/>
            <person name="Saada N."/>
            <person name="San Lucas F."/>
            <person name="Santibanez J."/>
            <person name="Shang Y."/>
            <person name="Simmons D."/>
            <person name="Song X.-Z."/>
            <person name="Tang L.-Y."/>
            <person name="Thornton R."/>
            <person name="Warren J."/>
            <person name="Weissenberger G."/>
            <person name="Wilczek-Boney K."/>
            <person name="Worley K."/>
            <person name="Youmans B."/>
            <person name="Zhang J."/>
            <person name="Zhang L."/>
            <person name="Zhao Z."/>
            <person name="Zhou C."/>
            <person name="Zhu D."/>
            <person name="Zhu Y."/>
        </authorList>
    </citation>
    <scope>NUCLEOTIDE SEQUENCE [LARGE SCALE GENOMIC DNA]</scope>
    <source>
        <strain evidence="3 4">F0333</strain>
    </source>
</reference>
<feature type="transmembrane region" description="Helical" evidence="2">
    <location>
        <begin position="62"/>
        <end position="83"/>
    </location>
</feature>
<keyword evidence="4" id="KW-1185">Reference proteome</keyword>
<dbReference type="EMBL" id="AQHZ01000023">
    <property type="protein sequence ID" value="ENO17857.1"/>
    <property type="molecule type" value="Genomic_DNA"/>
</dbReference>
<evidence type="ECO:0000313" key="3">
    <source>
        <dbReference type="EMBL" id="ENO17857.1"/>
    </source>
</evidence>
<feature type="transmembrane region" description="Helical" evidence="2">
    <location>
        <begin position="92"/>
        <end position="112"/>
    </location>
</feature>
<evidence type="ECO:0000256" key="1">
    <source>
        <dbReference type="SAM" id="MobiDB-lite"/>
    </source>
</evidence>
<dbReference type="STRING" id="888050.HMPREF9004_1348"/>
<dbReference type="eggNOG" id="ENOG50314DA">
    <property type="taxonomic scope" value="Bacteria"/>
</dbReference>
<dbReference type="RefSeq" id="WP_005963596.1">
    <property type="nucleotide sequence ID" value="NZ_CP040505.1"/>
</dbReference>
<keyword evidence="2" id="KW-0472">Membrane</keyword>
<evidence type="ECO:0000313" key="4">
    <source>
        <dbReference type="Proteomes" id="UP000013015"/>
    </source>
</evidence>
<organism evidence="3 4">
    <name type="scientific">Schaalia cardiffensis F0333</name>
    <dbReference type="NCBI Taxonomy" id="888050"/>
    <lineage>
        <taxon>Bacteria</taxon>
        <taxon>Bacillati</taxon>
        <taxon>Actinomycetota</taxon>
        <taxon>Actinomycetes</taxon>
        <taxon>Actinomycetales</taxon>
        <taxon>Actinomycetaceae</taxon>
        <taxon>Schaalia</taxon>
    </lineage>
</organism>